<accession>A0A292Q0H1</accession>
<proteinExistence type="predicted"/>
<reference evidence="1" key="1">
    <citation type="submission" date="2015-10" db="EMBL/GenBank/DDBJ databases">
        <authorList>
            <person name="Regsiter A."/>
            <person name="william w."/>
        </authorList>
    </citation>
    <scope>NUCLEOTIDE SEQUENCE</scope>
    <source>
        <strain evidence="1">Montdore</strain>
    </source>
</reference>
<dbReference type="Proteomes" id="UP001412239">
    <property type="component" value="Unassembled WGS sequence"/>
</dbReference>
<protein>
    <recommendedName>
        <fullName evidence="3">Restriction endonuclease domain-containing protein</fullName>
    </recommendedName>
</protein>
<evidence type="ECO:0000313" key="1">
    <source>
        <dbReference type="EMBL" id="CUS13316.1"/>
    </source>
</evidence>
<sequence length="325" mass="36808">MLVRVRQQITCGVTPPLPPLGEIIAGCVFSSFSHFLLHSYGLILRIPKYLRSPQNLGPPMTPDELSKILLLDEYQVLGIPQEDFARLEPHIGNRAYTYRPATGELRIKVPSQLHGTVSSWASDLRQEGEVVGAFDCRDLSLISEGSLQGFMGEYEGIIKVPDCAIVPRGRFWPTLVFEFGYTEPYEDLKADVKLLLEGSAGKISKIIIIKLDPLRDGETEIQKGFVEIWHLVDGQVKKHGRRKILLFLISKMKSLFPPPRSHAEQKLELSLRDILRSQLDNLANEGWGKEDTIALHFDRLRGYIEEATWRHLVQKGLLEDDDESD</sequence>
<keyword evidence="2" id="KW-1185">Reference proteome</keyword>
<organism evidence="1 2">
    <name type="scientific">Tuber aestivum</name>
    <name type="common">summer truffle</name>
    <dbReference type="NCBI Taxonomy" id="59557"/>
    <lineage>
        <taxon>Eukaryota</taxon>
        <taxon>Fungi</taxon>
        <taxon>Dikarya</taxon>
        <taxon>Ascomycota</taxon>
        <taxon>Pezizomycotina</taxon>
        <taxon>Pezizomycetes</taxon>
        <taxon>Pezizales</taxon>
        <taxon>Tuberaceae</taxon>
        <taxon>Tuber</taxon>
    </lineage>
</organism>
<evidence type="ECO:0000313" key="2">
    <source>
        <dbReference type="Proteomes" id="UP001412239"/>
    </source>
</evidence>
<dbReference type="AlphaFoldDB" id="A0A292Q0H1"/>
<dbReference type="EMBL" id="LN890974">
    <property type="protein sequence ID" value="CUS13316.1"/>
    <property type="molecule type" value="Genomic_DNA"/>
</dbReference>
<name>A0A292Q0H1_9PEZI</name>
<gene>
    <name evidence="1" type="ORF">GSTUAT00002555001</name>
</gene>
<evidence type="ECO:0008006" key="3">
    <source>
        <dbReference type="Google" id="ProtNLM"/>
    </source>
</evidence>